<feature type="domain" description="Phage shock protein PspC N-terminal" evidence="8">
    <location>
        <begin position="20"/>
        <end position="76"/>
    </location>
</feature>
<feature type="transmembrane region" description="Helical" evidence="7">
    <location>
        <begin position="354"/>
        <end position="372"/>
    </location>
</feature>
<proteinExistence type="predicted"/>
<feature type="transmembrane region" description="Helical" evidence="7">
    <location>
        <begin position="122"/>
        <end position="139"/>
    </location>
</feature>
<feature type="transmembrane region" description="Helical" evidence="7">
    <location>
        <begin position="330"/>
        <end position="348"/>
    </location>
</feature>
<keyword evidence="3 7" id="KW-0812">Transmembrane</keyword>
<dbReference type="PANTHER" id="PTHR33885">
    <property type="entry name" value="PHAGE SHOCK PROTEIN C"/>
    <property type="match status" value="1"/>
</dbReference>
<organism evidence="9 10">
    <name type="scientific">Kitasatospora cheerisanensis KCTC 2395</name>
    <dbReference type="NCBI Taxonomy" id="1348663"/>
    <lineage>
        <taxon>Bacteria</taxon>
        <taxon>Bacillati</taxon>
        <taxon>Actinomycetota</taxon>
        <taxon>Actinomycetes</taxon>
        <taxon>Kitasatosporales</taxon>
        <taxon>Streptomycetaceae</taxon>
        <taxon>Kitasatospora</taxon>
    </lineage>
</organism>
<keyword evidence="4 7" id="KW-1133">Transmembrane helix</keyword>
<dbReference type="PANTHER" id="PTHR33885:SF3">
    <property type="entry name" value="PHAGE SHOCK PROTEIN C"/>
    <property type="match status" value="1"/>
</dbReference>
<keyword evidence="2" id="KW-1003">Cell membrane</keyword>
<feature type="region of interest" description="Disordered" evidence="6">
    <location>
        <begin position="1"/>
        <end position="23"/>
    </location>
</feature>
<comment type="subcellular location">
    <subcellularLocation>
        <location evidence="1">Cell membrane</location>
        <topology evidence="1">Single-pass membrane protein</topology>
    </subcellularLocation>
</comment>
<dbReference type="InterPro" id="IPR007168">
    <property type="entry name" value="Phageshock_PspC_N"/>
</dbReference>
<evidence type="ECO:0000256" key="2">
    <source>
        <dbReference type="ARBA" id="ARBA00022475"/>
    </source>
</evidence>
<feature type="region of interest" description="Disordered" evidence="6">
    <location>
        <begin position="210"/>
        <end position="275"/>
    </location>
</feature>
<dbReference type="AlphaFoldDB" id="A0A066YYS0"/>
<protein>
    <recommendedName>
        <fullName evidence="8">Phage shock protein PspC N-terminal domain-containing protein</fullName>
    </recommendedName>
</protein>
<feature type="transmembrane region" description="Helical" evidence="7">
    <location>
        <begin position="384"/>
        <end position="404"/>
    </location>
</feature>
<evidence type="ECO:0000259" key="8">
    <source>
        <dbReference type="Pfam" id="PF04024"/>
    </source>
</evidence>
<name>A0A066YYS0_9ACTN</name>
<accession>A0A066YYS0</accession>
<evidence type="ECO:0000256" key="5">
    <source>
        <dbReference type="ARBA" id="ARBA00023136"/>
    </source>
</evidence>
<sequence>MTDDQIPGDAPDAPAEPRPALTRSSRHRVVAGVCGGLGRYLDIDPVVFRVVIAVLGLTGGLGLFLYGLAWLVVPREAADGEGGRTELQRVLTGRVDGQSVGAVLLTVIGTGVFFSSMGDGDQLFPLLLLAALVFLALRYDPERRRRFGGEDGDGGGNGEAGAKRAGGPYDRLDPTGAFADWKTWGEAMSRDLRGEWKARTADLHERIASGHEEHAPGAATGDTPPPGPSGYLWDPRHPERNPYGATPPPGAPAQPWWQRTDLPEGDPLRKEPAGPEGYQARMERNMAQYRERAEERHRAQREAMERHRESMQRHREWKARRKELRGRSGLGAWAVLVAIGASWAVAASDHGTHRWSTVLAVALLPLGLAMALSARWGRTRGLTFLALLVTAGLVATGGSSVTVANTAGDRQWTAAQDDLRSRYTAGIGDARLDLSALDPHGGTLATELRVGIGNAVVRVPDGVELRLKLRDAVGSVSLPDGQEYDGPVTDDNVVIEVPEGRPSKGVLELKVTAGIGDIRVER</sequence>
<feature type="region of interest" description="Disordered" evidence="6">
    <location>
        <begin position="145"/>
        <end position="172"/>
    </location>
</feature>
<dbReference type="eggNOG" id="COG1983">
    <property type="taxonomic scope" value="Bacteria"/>
</dbReference>
<dbReference type="RefSeq" id="WP_035863429.1">
    <property type="nucleotide sequence ID" value="NZ_KK853997.1"/>
</dbReference>
<reference evidence="9 10" key="1">
    <citation type="submission" date="2014-05" db="EMBL/GenBank/DDBJ databases">
        <title>Draft Genome Sequence of Kitasatospora cheerisanensis KCTC 2395.</title>
        <authorList>
            <person name="Nam D.H."/>
        </authorList>
    </citation>
    <scope>NUCLEOTIDE SEQUENCE [LARGE SCALE GENOMIC DNA]</scope>
    <source>
        <strain evidence="9 10">KCTC 2395</strain>
    </source>
</reference>
<dbReference type="Proteomes" id="UP000027178">
    <property type="component" value="Unassembled WGS sequence"/>
</dbReference>
<keyword evidence="10" id="KW-1185">Reference proteome</keyword>
<dbReference type="Pfam" id="PF04024">
    <property type="entry name" value="PspC"/>
    <property type="match status" value="1"/>
</dbReference>
<evidence type="ECO:0000256" key="3">
    <source>
        <dbReference type="ARBA" id="ARBA00022692"/>
    </source>
</evidence>
<evidence type="ECO:0000256" key="1">
    <source>
        <dbReference type="ARBA" id="ARBA00004162"/>
    </source>
</evidence>
<keyword evidence="5 7" id="KW-0472">Membrane</keyword>
<evidence type="ECO:0000256" key="7">
    <source>
        <dbReference type="SAM" id="Phobius"/>
    </source>
</evidence>
<evidence type="ECO:0000256" key="6">
    <source>
        <dbReference type="SAM" id="MobiDB-lite"/>
    </source>
</evidence>
<dbReference type="HOGENOM" id="CLU_030489_2_0_11"/>
<dbReference type="PATRIC" id="fig|1348663.4.peg.3113"/>
<gene>
    <name evidence="9" type="ORF">KCH_32380</name>
</gene>
<feature type="transmembrane region" description="Helical" evidence="7">
    <location>
        <begin position="94"/>
        <end position="116"/>
    </location>
</feature>
<dbReference type="GO" id="GO:0005886">
    <property type="term" value="C:plasma membrane"/>
    <property type="evidence" value="ECO:0007669"/>
    <property type="project" value="UniProtKB-SubCell"/>
</dbReference>
<dbReference type="InterPro" id="IPR052027">
    <property type="entry name" value="PspC"/>
</dbReference>
<evidence type="ECO:0000256" key="4">
    <source>
        <dbReference type="ARBA" id="ARBA00022989"/>
    </source>
</evidence>
<dbReference type="EMBL" id="JNBY01000087">
    <property type="protein sequence ID" value="KDN85139.1"/>
    <property type="molecule type" value="Genomic_DNA"/>
</dbReference>
<feature type="transmembrane region" description="Helical" evidence="7">
    <location>
        <begin position="46"/>
        <end position="73"/>
    </location>
</feature>
<comment type="caution">
    <text evidence="9">The sequence shown here is derived from an EMBL/GenBank/DDBJ whole genome shotgun (WGS) entry which is preliminary data.</text>
</comment>
<dbReference type="eggNOG" id="COG4758">
    <property type="taxonomic scope" value="Bacteria"/>
</dbReference>
<evidence type="ECO:0000313" key="9">
    <source>
        <dbReference type="EMBL" id="KDN85139.1"/>
    </source>
</evidence>
<evidence type="ECO:0000313" key="10">
    <source>
        <dbReference type="Proteomes" id="UP000027178"/>
    </source>
</evidence>